<name>A0A438MXD8_EXOME</name>
<evidence type="ECO:0000256" key="6">
    <source>
        <dbReference type="ARBA" id="ARBA00023274"/>
    </source>
</evidence>
<dbReference type="AlphaFoldDB" id="A0A438MXD8"/>
<comment type="similarity">
    <text evidence="2">Belongs to the mitochondrion-specific ribosomal protein mL46 family.</text>
</comment>
<organism evidence="10 11">
    <name type="scientific">Exophiala mesophila</name>
    <name type="common">Black yeast-like fungus</name>
    <dbReference type="NCBI Taxonomy" id="212818"/>
    <lineage>
        <taxon>Eukaryota</taxon>
        <taxon>Fungi</taxon>
        <taxon>Dikarya</taxon>
        <taxon>Ascomycota</taxon>
        <taxon>Pezizomycotina</taxon>
        <taxon>Eurotiomycetes</taxon>
        <taxon>Chaetothyriomycetidae</taxon>
        <taxon>Chaetothyriales</taxon>
        <taxon>Herpotrichiellaceae</taxon>
        <taxon>Exophiala</taxon>
    </lineage>
</organism>
<evidence type="ECO:0000256" key="7">
    <source>
        <dbReference type="ARBA" id="ARBA00035190"/>
    </source>
</evidence>
<comment type="caution">
    <text evidence="10">The sequence shown here is derived from an EMBL/GenBank/DDBJ whole genome shotgun (WGS) entry which is preliminary data.</text>
</comment>
<evidence type="ECO:0000256" key="5">
    <source>
        <dbReference type="ARBA" id="ARBA00023128"/>
    </source>
</evidence>
<feature type="compositionally biased region" description="Basic and acidic residues" evidence="8">
    <location>
        <begin position="184"/>
        <end position="195"/>
    </location>
</feature>
<feature type="compositionally biased region" description="Basic and acidic residues" evidence="8">
    <location>
        <begin position="202"/>
        <end position="214"/>
    </location>
</feature>
<evidence type="ECO:0000256" key="3">
    <source>
        <dbReference type="ARBA" id="ARBA00022946"/>
    </source>
</evidence>
<protein>
    <recommendedName>
        <fullName evidence="7">Large ribosomal subunit protein mL46</fullName>
    </recommendedName>
</protein>
<feature type="region of interest" description="Disordered" evidence="8">
    <location>
        <begin position="289"/>
        <end position="309"/>
    </location>
</feature>
<dbReference type="Pfam" id="PF11788">
    <property type="entry name" value="MRP-L46"/>
    <property type="match status" value="1"/>
</dbReference>
<dbReference type="InterPro" id="IPR040008">
    <property type="entry name" value="Ribosomal_mL46"/>
</dbReference>
<dbReference type="VEuPathDB" id="FungiDB:PV10_06728"/>
<feature type="domain" description="Large ribosomal subunit protein mL46 N-terminal" evidence="9">
    <location>
        <begin position="79"/>
        <end position="207"/>
    </location>
</feature>
<evidence type="ECO:0000256" key="8">
    <source>
        <dbReference type="SAM" id="MobiDB-lite"/>
    </source>
</evidence>
<keyword evidence="3" id="KW-0809">Transit peptide</keyword>
<dbReference type="InterPro" id="IPR033650">
    <property type="entry name" value="Ribosomal_mL46_NUDIX"/>
</dbReference>
<comment type="subcellular location">
    <subcellularLocation>
        <location evidence="1">Mitochondrion</location>
    </subcellularLocation>
</comment>
<evidence type="ECO:0000313" key="11">
    <source>
        <dbReference type="Proteomes" id="UP000288859"/>
    </source>
</evidence>
<dbReference type="OrthoDB" id="414075at2759"/>
<sequence>MAPRSRGLNAIADSLIQSTSKSSPAHVCRSCRAALRHPSLQTRLATTAAARASVETPPISQLTPSGPSATPVAQPSFIIKAGVVISRPPLITPDPHPFETAFYLYQRRLNERLVLPFTQYFYYKRNTPAFEKWREGRRARSGTATRDVGKYNAYNDVSWNDEVLVGDDTGSPAKLVQQLVAEEGRQDEFTGKGDPKYAGLRRRTDADENNDQRSLERSLSRTLYLLVKPKGKEFWTFPAGPVRGKEGLKEAAQRVLFSSCGVNMNTFFVGNHPVGHYNQDSTRAIKEEASSSQESLSKTNALSKKDVESDNSGEKTFFMKARIMAGQADLATAENKDFDDFKWVSKDEVEKLVDPDYWRRIKNMLVAQ</sequence>
<dbReference type="PANTHER" id="PTHR13124:SF12">
    <property type="entry name" value="LARGE RIBOSOMAL SUBUNIT PROTEIN ML46"/>
    <property type="match status" value="1"/>
</dbReference>
<keyword evidence="5" id="KW-0496">Mitochondrion</keyword>
<dbReference type="GO" id="GO:0005762">
    <property type="term" value="C:mitochondrial large ribosomal subunit"/>
    <property type="evidence" value="ECO:0007669"/>
    <property type="project" value="TreeGrafter"/>
</dbReference>
<dbReference type="Gene3D" id="3.90.79.10">
    <property type="entry name" value="Nucleoside Triphosphate Pyrophosphohydrolase"/>
    <property type="match status" value="1"/>
</dbReference>
<dbReference type="InterPro" id="IPR015797">
    <property type="entry name" value="NUDIX_hydrolase-like_dom_sf"/>
</dbReference>
<reference evidence="10 11" key="1">
    <citation type="submission" date="2017-03" db="EMBL/GenBank/DDBJ databases">
        <title>Genomes of endolithic fungi from Antarctica.</title>
        <authorList>
            <person name="Coleine C."/>
            <person name="Masonjones S."/>
            <person name="Stajich J.E."/>
        </authorList>
    </citation>
    <scope>NUCLEOTIDE SEQUENCE [LARGE SCALE GENOMIC DNA]</scope>
    <source>
        <strain evidence="10 11">CCFEE 6314</strain>
    </source>
</reference>
<evidence type="ECO:0000313" key="10">
    <source>
        <dbReference type="EMBL" id="RVX68367.1"/>
    </source>
</evidence>
<dbReference type="InterPro" id="IPR021757">
    <property type="entry name" value="Ribosomal_mL46_N"/>
</dbReference>
<dbReference type="GO" id="GO:0003735">
    <property type="term" value="F:structural constituent of ribosome"/>
    <property type="evidence" value="ECO:0007669"/>
    <property type="project" value="InterPro"/>
</dbReference>
<dbReference type="EMBL" id="NAJM01000038">
    <property type="protein sequence ID" value="RVX68367.1"/>
    <property type="molecule type" value="Genomic_DNA"/>
</dbReference>
<dbReference type="SUPFAM" id="SSF55811">
    <property type="entry name" value="Nudix"/>
    <property type="match status" value="1"/>
</dbReference>
<evidence type="ECO:0000256" key="4">
    <source>
        <dbReference type="ARBA" id="ARBA00022980"/>
    </source>
</evidence>
<accession>A0A438MXD8</accession>
<evidence type="ECO:0000256" key="1">
    <source>
        <dbReference type="ARBA" id="ARBA00004173"/>
    </source>
</evidence>
<proteinExistence type="inferred from homology"/>
<evidence type="ECO:0000256" key="2">
    <source>
        <dbReference type="ARBA" id="ARBA00009070"/>
    </source>
</evidence>
<keyword evidence="6" id="KW-0687">Ribonucleoprotein</keyword>
<dbReference type="Proteomes" id="UP000288859">
    <property type="component" value="Unassembled WGS sequence"/>
</dbReference>
<dbReference type="PANTHER" id="PTHR13124">
    <property type="entry name" value="39S RIBOSOMAL PROTEIN L46, MITOCHONDRIAL PRECURSOR-RELATED"/>
    <property type="match status" value="1"/>
</dbReference>
<evidence type="ECO:0000259" key="9">
    <source>
        <dbReference type="Pfam" id="PF11788"/>
    </source>
</evidence>
<feature type="compositionally biased region" description="Polar residues" evidence="8">
    <location>
        <begin position="290"/>
        <end position="302"/>
    </location>
</feature>
<gene>
    <name evidence="10" type="ORF">B0A52_07367</name>
</gene>
<feature type="region of interest" description="Disordered" evidence="8">
    <location>
        <begin position="184"/>
        <end position="214"/>
    </location>
</feature>
<keyword evidence="4" id="KW-0689">Ribosomal protein</keyword>
<dbReference type="CDD" id="cd04661">
    <property type="entry name" value="NUDIX_MRP_L46"/>
    <property type="match status" value="1"/>
</dbReference>